<keyword evidence="16" id="KW-1185">Reference proteome</keyword>
<dbReference type="InterPro" id="IPR000192">
    <property type="entry name" value="Aminotrans_V_dom"/>
</dbReference>
<dbReference type="GO" id="GO:0030170">
    <property type="term" value="F:pyridoxal phosphate binding"/>
    <property type="evidence" value="ECO:0007669"/>
    <property type="project" value="Ensembl"/>
</dbReference>
<protein>
    <recommendedName>
        <fullName evidence="5">Alanine--glyoxylate aminotransferase</fullName>
        <ecNumber evidence="4">2.6.1.44</ecNumber>
        <ecNumber evidence="3">2.6.1.51</ecNumber>
    </recommendedName>
</protein>
<keyword evidence="6" id="KW-0032">Aminotransferase</keyword>
<dbReference type="InterPro" id="IPR015422">
    <property type="entry name" value="PyrdxlP-dep_Trfase_small"/>
</dbReference>
<feature type="region of interest" description="Disordered" evidence="13">
    <location>
        <begin position="389"/>
        <end position="408"/>
    </location>
</feature>
<sequence>MFQALAKASAALGPRAAGWVRTMASHQLLVAPPKALLKPLSIPTRLLLGPGPSNLPPRTMAAGGLQMLGHMHKETYQIMDEIKEGIQYVFQTRNPLTLVISGSGHCALEAALINVLEPGDSFLVGVNGIWGQRAADIGERLGARVHPMTKDPGGHYTLQEVEEGLAQHKPVLLFLTHGESSSGVLQPLDGFGELCHRYKCLLLVDSVASLGGAPLYMDQQGIDILYSGSQKVLNAPPGTSLLSFSDTAKNKIYSRKTKPSSFYLDVKYLANLWGCDGQPRMYHHTTPVVSLYSLREGLALLSEQHPQCQHRGPVALQDTGQEAPPTFIWSCCPVGPIASPQSRVQGGSLGCSQLPVRLQGGACHIGLLGPLIKPLPRAGLVPGCPCKPDDTHPPREGEALSSHTGKGSRVVKGLENSWRKHREAAAYLHGRLQALGLRLFVKDPALRLPTVTTVAVPTGYYWRDIVSYLIERFGIEITGGLGPSTGKSAKWCYLSSLQPPPSWFKRFSCLSLPSDLGLHVRAATPS</sequence>
<feature type="domain" description="Aminotransferase class V" evidence="14">
    <location>
        <begin position="413"/>
        <end position="480"/>
    </location>
</feature>
<evidence type="ECO:0000256" key="6">
    <source>
        <dbReference type="ARBA" id="ARBA00022576"/>
    </source>
</evidence>
<dbReference type="PANTHER" id="PTHR21152">
    <property type="entry name" value="AMINOTRANSFERASE CLASS V"/>
    <property type="match status" value="1"/>
</dbReference>
<dbReference type="GO" id="GO:0008453">
    <property type="term" value="F:alanine-glyoxylate transaminase activity"/>
    <property type="evidence" value="ECO:0007669"/>
    <property type="project" value="UniProtKB-EC"/>
</dbReference>
<dbReference type="SUPFAM" id="SSF53383">
    <property type="entry name" value="PLP-dependent transferases"/>
    <property type="match status" value="2"/>
</dbReference>
<dbReference type="PROSITE" id="PS00595">
    <property type="entry name" value="AA_TRANSFER_CLASS_5"/>
    <property type="match status" value="1"/>
</dbReference>
<dbReference type="FunFam" id="3.40.640.10:FF:000027">
    <property type="entry name" value="Serine--pyruvate aminotransferase, mitochondrial"/>
    <property type="match status" value="1"/>
</dbReference>
<comment type="similarity">
    <text evidence="2 11">Belongs to the class-V pyridoxal-phosphate-dependent aminotransferase family.</text>
</comment>
<evidence type="ECO:0000256" key="11">
    <source>
        <dbReference type="RuleBase" id="RU004075"/>
    </source>
</evidence>
<keyword evidence="7" id="KW-0808">Transferase</keyword>
<feature type="domain" description="Aminotransferase class V" evidence="14">
    <location>
        <begin position="62"/>
        <end position="305"/>
    </location>
</feature>
<feature type="compositionally biased region" description="Basic and acidic residues" evidence="13">
    <location>
        <begin position="389"/>
        <end position="398"/>
    </location>
</feature>
<dbReference type="GO" id="GO:0042803">
    <property type="term" value="F:protein homodimerization activity"/>
    <property type="evidence" value="ECO:0007669"/>
    <property type="project" value="Ensembl"/>
</dbReference>
<evidence type="ECO:0000313" key="16">
    <source>
        <dbReference type="Proteomes" id="UP000008225"/>
    </source>
</evidence>
<dbReference type="GO" id="GO:0019265">
    <property type="term" value="P:glycine biosynthetic process, by transamination of glyoxylate"/>
    <property type="evidence" value="ECO:0007669"/>
    <property type="project" value="Ensembl"/>
</dbReference>
<reference evidence="15" key="3">
    <citation type="submission" date="2025-09" db="UniProtKB">
        <authorList>
            <consortium name="Ensembl"/>
        </authorList>
    </citation>
    <scope>IDENTIFICATION</scope>
</reference>
<dbReference type="GO" id="GO:0004760">
    <property type="term" value="F:L-serine-pyruvate transaminase activity"/>
    <property type="evidence" value="ECO:0007669"/>
    <property type="project" value="UniProtKB-EC"/>
</dbReference>
<name>A0A8P2D046_CALJA</name>
<evidence type="ECO:0000256" key="9">
    <source>
        <dbReference type="ARBA" id="ARBA00033634"/>
    </source>
</evidence>
<dbReference type="Proteomes" id="UP000008225">
    <property type="component" value="Chromosome 6"/>
</dbReference>
<dbReference type="EC" id="2.6.1.51" evidence="3"/>
<dbReference type="EC" id="2.6.1.44" evidence="4"/>
<gene>
    <name evidence="15" type="primary">AGXT</name>
</gene>
<dbReference type="GO" id="GO:0016597">
    <property type="term" value="F:amino acid binding"/>
    <property type="evidence" value="ECO:0007669"/>
    <property type="project" value="Ensembl"/>
</dbReference>
<dbReference type="GeneTree" id="ENSGT00940000153241"/>
<proteinExistence type="inferred from homology"/>
<dbReference type="GO" id="GO:0019448">
    <property type="term" value="P:L-cysteine catabolic process"/>
    <property type="evidence" value="ECO:0007669"/>
    <property type="project" value="Ensembl"/>
</dbReference>
<dbReference type="GO" id="GO:0006563">
    <property type="term" value="P:L-serine metabolic process"/>
    <property type="evidence" value="ECO:0007669"/>
    <property type="project" value="Ensembl"/>
</dbReference>
<comment type="cofactor">
    <cofactor evidence="1 12">
        <name>pyridoxal 5'-phosphate</name>
        <dbReference type="ChEBI" id="CHEBI:597326"/>
    </cofactor>
</comment>
<evidence type="ECO:0000256" key="7">
    <source>
        <dbReference type="ARBA" id="ARBA00022679"/>
    </source>
</evidence>
<evidence type="ECO:0000256" key="5">
    <source>
        <dbReference type="ARBA" id="ARBA00019220"/>
    </source>
</evidence>
<dbReference type="GO" id="GO:0042853">
    <property type="term" value="P:L-alanine catabolic process"/>
    <property type="evidence" value="ECO:0007669"/>
    <property type="project" value="Ensembl"/>
</dbReference>
<evidence type="ECO:0000256" key="13">
    <source>
        <dbReference type="SAM" id="MobiDB-lite"/>
    </source>
</evidence>
<dbReference type="GO" id="GO:0005782">
    <property type="term" value="C:peroxisomal matrix"/>
    <property type="evidence" value="ECO:0007669"/>
    <property type="project" value="Ensembl"/>
</dbReference>
<evidence type="ECO:0000256" key="1">
    <source>
        <dbReference type="ARBA" id="ARBA00001933"/>
    </source>
</evidence>
<dbReference type="CDD" id="cd06451">
    <property type="entry name" value="AGAT_like"/>
    <property type="match status" value="1"/>
</dbReference>
<evidence type="ECO:0000256" key="2">
    <source>
        <dbReference type="ARBA" id="ARBA00009236"/>
    </source>
</evidence>
<evidence type="ECO:0000256" key="3">
    <source>
        <dbReference type="ARBA" id="ARBA00013027"/>
    </source>
</evidence>
<comment type="catalytic activity">
    <reaction evidence="10">
        <text>glyoxylate + L-alanine = glycine + pyruvate</text>
        <dbReference type="Rhea" id="RHEA:24248"/>
        <dbReference type="ChEBI" id="CHEBI:15361"/>
        <dbReference type="ChEBI" id="CHEBI:36655"/>
        <dbReference type="ChEBI" id="CHEBI:57305"/>
        <dbReference type="ChEBI" id="CHEBI:57972"/>
        <dbReference type="EC" id="2.6.1.44"/>
    </reaction>
    <physiologicalReaction direction="left-to-right" evidence="10">
        <dbReference type="Rhea" id="RHEA:24249"/>
    </physiologicalReaction>
</comment>
<dbReference type="Ensembl" id="ENSCJAT00000079017.3">
    <property type="protein sequence ID" value="ENSCJAP00000059831.2"/>
    <property type="gene ID" value="ENSCJAG00000006403.5"/>
</dbReference>
<keyword evidence="8" id="KW-0663">Pyridoxal phosphate</keyword>
<evidence type="ECO:0000259" key="14">
    <source>
        <dbReference type="Pfam" id="PF00266"/>
    </source>
</evidence>
<dbReference type="InterPro" id="IPR015421">
    <property type="entry name" value="PyrdxlP-dep_Trfase_major"/>
</dbReference>
<dbReference type="InterPro" id="IPR020578">
    <property type="entry name" value="Aminotrans_V_PyrdxlP_BS"/>
</dbReference>
<evidence type="ECO:0000256" key="8">
    <source>
        <dbReference type="ARBA" id="ARBA00022898"/>
    </source>
</evidence>
<dbReference type="GO" id="GO:0009436">
    <property type="term" value="P:glyoxylate catabolic process"/>
    <property type="evidence" value="ECO:0007669"/>
    <property type="project" value="Ensembl"/>
</dbReference>
<reference evidence="15 16" key="1">
    <citation type="submission" date="2009-03" db="EMBL/GenBank/DDBJ databases">
        <authorList>
            <person name="Warren W."/>
            <person name="Ye L."/>
            <person name="Minx P."/>
            <person name="Worley K."/>
            <person name="Gibbs R."/>
            <person name="Wilson R.K."/>
        </authorList>
    </citation>
    <scope>NUCLEOTIDE SEQUENCE [LARGE SCALE GENOMIC DNA]</scope>
</reference>
<reference evidence="15" key="2">
    <citation type="submission" date="2025-08" db="UniProtKB">
        <authorList>
            <consortium name="Ensembl"/>
        </authorList>
    </citation>
    <scope>IDENTIFICATION</scope>
</reference>
<evidence type="ECO:0000256" key="12">
    <source>
        <dbReference type="RuleBase" id="RU004504"/>
    </source>
</evidence>
<dbReference type="Pfam" id="PF00266">
    <property type="entry name" value="Aminotran_5"/>
    <property type="match status" value="2"/>
</dbReference>
<dbReference type="Gene3D" id="3.40.640.10">
    <property type="entry name" value="Type I PLP-dependent aspartate aminotransferase-like (Major domain)"/>
    <property type="match status" value="1"/>
</dbReference>
<dbReference type="InterPro" id="IPR015424">
    <property type="entry name" value="PyrdxlP-dep_Trfase"/>
</dbReference>
<accession>A0A8P2D046</accession>
<dbReference type="AlphaFoldDB" id="A0A8P2D046"/>
<evidence type="ECO:0000256" key="10">
    <source>
        <dbReference type="ARBA" id="ARBA00033660"/>
    </source>
</evidence>
<comment type="catalytic activity">
    <reaction evidence="9">
        <text>L-serine + pyruvate = 3-hydroxypyruvate + L-alanine</text>
        <dbReference type="Rhea" id="RHEA:22852"/>
        <dbReference type="ChEBI" id="CHEBI:15361"/>
        <dbReference type="ChEBI" id="CHEBI:17180"/>
        <dbReference type="ChEBI" id="CHEBI:33384"/>
        <dbReference type="ChEBI" id="CHEBI:57972"/>
        <dbReference type="EC" id="2.6.1.51"/>
    </reaction>
    <physiologicalReaction direction="left-to-right" evidence="9">
        <dbReference type="Rhea" id="RHEA:22853"/>
    </physiologicalReaction>
</comment>
<dbReference type="Gene3D" id="3.90.1150.10">
    <property type="entry name" value="Aspartate Aminotransferase, domain 1"/>
    <property type="match status" value="1"/>
</dbReference>
<organism evidence="15 16">
    <name type="scientific">Callithrix jacchus</name>
    <name type="common">White-tufted-ear marmoset</name>
    <name type="synonym">Simia Jacchus</name>
    <dbReference type="NCBI Taxonomy" id="9483"/>
    <lineage>
        <taxon>Eukaryota</taxon>
        <taxon>Metazoa</taxon>
        <taxon>Chordata</taxon>
        <taxon>Craniata</taxon>
        <taxon>Vertebrata</taxon>
        <taxon>Euteleostomi</taxon>
        <taxon>Mammalia</taxon>
        <taxon>Eutheria</taxon>
        <taxon>Euarchontoglires</taxon>
        <taxon>Primates</taxon>
        <taxon>Haplorrhini</taxon>
        <taxon>Platyrrhini</taxon>
        <taxon>Cebidae</taxon>
        <taxon>Callitrichinae</taxon>
        <taxon>Callithrix</taxon>
        <taxon>Callithrix</taxon>
    </lineage>
</organism>
<evidence type="ECO:0000313" key="15">
    <source>
        <dbReference type="Ensembl" id="ENSCJAP00000059831.2"/>
    </source>
</evidence>
<dbReference type="PANTHER" id="PTHR21152:SF40">
    <property type="entry name" value="ALANINE--GLYOXYLATE AMINOTRANSFERASE"/>
    <property type="match status" value="1"/>
</dbReference>
<evidence type="ECO:0000256" key="4">
    <source>
        <dbReference type="ARBA" id="ARBA00013049"/>
    </source>
</evidence>